<dbReference type="Proteomes" id="UP001055732">
    <property type="component" value="Chromosome"/>
</dbReference>
<keyword evidence="2" id="KW-1185">Reference proteome</keyword>
<name>A0A9E7SP63_THEAG</name>
<dbReference type="RefSeq" id="WP_253304916.1">
    <property type="nucleotide sequence ID" value="NZ_CP099582.1"/>
</dbReference>
<evidence type="ECO:0000313" key="1">
    <source>
        <dbReference type="EMBL" id="USS40975.1"/>
    </source>
</evidence>
<sequence>MKPIITITRDEVKAVEDLFSPKELGKILAQAYKKGWNAKDAYEIAREFREATQNFHAEFKGLERCEAGDVTMDPGWREHIIERHITMEAATWKKRNSKWNVDSGEDIANVIKEVIESFDRSASECNKNGKEAVLRKNKGGVWYRVVIEKIKGEWKVKTALPEG</sequence>
<dbReference type="EMBL" id="CP099582">
    <property type="protein sequence ID" value="USS40975.1"/>
    <property type="molecule type" value="Genomic_DNA"/>
</dbReference>
<reference evidence="1" key="2">
    <citation type="submission" date="2022-06" db="EMBL/GenBank/DDBJ databases">
        <authorList>
            <person name="Park Y.-J."/>
        </authorList>
    </citation>
    <scope>NUCLEOTIDE SEQUENCE</scope>
    <source>
        <strain evidence="1">TY</strain>
    </source>
</reference>
<reference evidence="1" key="1">
    <citation type="journal article" date="1998" name="Int. J. Syst. Bacteriol. 48 Pt">
        <title>Thermococcus guaymasensis sp. nov. and Thermococcus aggregans sp. nov., two novel thermophilic archaea isolated from the Guaymas Basin hydrothermal vent site.</title>
        <authorList>
            <person name="Canganella F."/>
            <person name="Jones W.J."/>
            <person name="Gambacorta A."/>
            <person name="Antranikian G."/>
        </authorList>
    </citation>
    <scope>NUCLEOTIDE SEQUENCE</scope>
    <source>
        <strain evidence="1">TY</strain>
    </source>
</reference>
<evidence type="ECO:0000313" key="2">
    <source>
        <dbReference type="Proteomes" id="UP001055732"/>
    </source>
</evidence>
<organism evidence="1 2">
    <name type="scientific">Thermococcus aggregans</name>
    <dbReference type="NCBI Taxonomy" id="110163"/>
    <lineage>
        <taxon>Archaea</taxon>
        <taxon>Methanobacteriati</taxon>
        <taxon>Methanobacteriota</taxon>
        <taxon>Thermococci</taxon>
        <taxon>Thermococcales</taxon>
        <taxon>Thermococcaceae</taxon>
        <taxon>Thermococcus</taxon>
    </lineage>
</organism>
<dbReference type="KEGG" id="tagg:NF865_01780"/>
<gene>
    <name evidence="1" type="ORF">NF865_01780</name>
</gene>
<protein>
    <submittedName>
        <fullName evidence="1">Uncharacterized protein</fullName>
    </submittedName>
</protein>
<accession>A0A9E7SP63</accession>
<proteinExistence type="predicted"/>
<dbReference type="AlphaFoldDB" id="A0A9E7SP63"/>